<organism evidence="1 2">
    <name type="scientific">Mucuna pruriens</name>
    <name type="common">Velvet bean</name>
    <name type="synonym">Dolichos pruriens</name>
    <dbReference type="NCBI Taxonomy" id="157652"/>
    <lineage>
        <taxon>Eukaryota</taxon>
        <taxon>Viridiplantae</taxon>
        <taxon>Streptophyta</taxon>
        <taxon>Embryophyta</taxon>
        <taxon>Tracheophyta</taxon>
        <taxon>Spermatophyta</taxon>
        <taxon>Magnoliopsida</taxon>
        <taxon>eudicotyledons</taxon>
        <taxon>Gunneridae</taxon>
        <taxon>Pentapetalae</taxon>
        <taxon>rosids</taxon>
        <taxon>fabids</taxon>
        <taxon>Fabales</taxon>
        <taxon>Fabaceae</taxon>
        <taxon>Papilionoideae</taxon>
        <taxon>50 kb inversion clade</taxon>
        <taxon>NPAAA clade</taxon>
        <taxon>indigoferoid/millettioid clade</taxon>
        <taxon>Phaseoleae</taxon>
        <taxon>Mucuna</taxon>
    </lineage>
</organism>
<comment type="caution">
    <text evidence="1">The sequence shown here is derived from an EMBL/GenBank/DDBJ whole genome shotgun (WGS) entry which is preliminary data.</text>
</comment>
<dbReference type="GO" id="GO:0009860">
    <property type="term" value="P:pollen tube growth"/>
    <property type="evidence" value="ECO:0007669"/>
    <property type="project" value="InterPro"/>
</dbReference>
<proteinExistence type="predicted"/>
<accession>A0A371HG29</accession>
<dbReference type="EMBL" id="QJKJ01002694">
    <property type="protein sequence ID" value="RDY01756.1"/>
    <property type="molecule type" value="Genomic_DNA"/>
</dbReference>
<dbReference type="STRING" id="157652.A0A371HG29"/>
<dbReference type="AlphaFoldDB" id="A0A371HG29"/>
<dbReference type="InterPro" id="IPR044782">
    <property type="entry name" value="SIA1/STLP5"/>
</dbReference>
<dbReference type="OrthoDB" id="10264956at2759"/>
<evidence type="ECO:0000313" key="1">
    <source>
        <dbReference type="EMBL" id="RDY01756.1"/>
    </source>
</evidence>
<dbReference type="GO" id="GO:0009846">
    <property type="term" value="P:pollen germination"/>
    <property type="evidence" value="ECO:0007669"/>
    <property type="project" value="InterPro"/>
</dbReference>
<dbReference type="PANTHER" id="PTHR47486:SF1">
    <property type="entry name" value="SIALYLTRANSFERASE-LIKE PROTEIN 1"/>
    <property type="match status" value="1"/>
</dbReference>
<name>A0A371HG29_MUCPR</name>
<sequence>MDMNVQSDIILHDLFCHSFIAILLENMYPNEQYQNMNTMLTREYLDVRLGGWVDYAPLRIVQLD</sequence>
<reference evidence="1" key="1">
    <citation type="submission" date="2018-05" db="EMBL/GenBank/DDBJ databases">
        <title>Draft genome of Mucuna pruriens seed.</title>
        <authorList>
            <person name="Nnadi N.E."/>
            <person name="Vos R."/>
            <person name="Hasami M.H."/>
            <person name="Devisetty U.K."/>
            <person name="Aguiy J.C."/>
        </authorList>
    </citation>
    <scope>NUCLEOTIDE SEQUENCE [LARGE SCALE GENOMIC DNA]</scope>
    <source>
        <strain evidence="1">JCA_2017</strain>
    </source>
</reference>
<dbReference type="GO" id="GO:0008373">
    <property type="term" value="F:sialyltransferase activity"/>
    <property type="evidence" value="ECO:0007669"/>
    <property type="project" value="InterPro"/>
</dbReference>
<feature type="non-terminal residue" evidence="1">
    <location>
        <position position="1"/>
    </location>
</feature>
<keyword evidence="2" id="KW-1185">Reference proteome</keyword>
<protein>
    <submittedName>
        <fullName evidence="1">Sialyltransferase-like protein 1</fullName>
    </submittedName>
</protein>
<dbReference type="PANTHER" id="PTHR47486">
    <property type="entry name" value="SIALYLTRANSFERASE-LIKE PROTEIN 1"/>
    <property type="match status" value="1"/>
</dbReference>
<dbReference type="Proteomes" id="UP000257109">
    <property type="component" value="Unassembled WGS sequence"/>
</dbReference>
<gene>
    <name evidence="1" type="primary">SIA1</name>
    <name evidence="1" type="ORF">CR513_14883</name>
</gene>
<evidence type="ECO:0000313" key="2">
    <source>
        <dbReference type="Proteomes" id="UP000257109"/>
    </source>
</evidence>